<dbReference type="InterPro" id="IPR000620">
    <property type="entry name" value="EamA_dom"/>
</dbReference>
<evidence type="ECO:0000256" key="1">
    <source>
        <dbReference type="SAM" id="Phobius"/>
    </source>
</evidence>
<feature type="transmembrane region" description="Helical" evidence="1">
    <location>
        <begin position="143"/>
        <end position="166"/>
    </location>
</feature>
<feature type="transmembrane region" description="Helical" evidence="1">
    <location>
        <begin position="64"/>
        <end position="82"/>
    </location>
</feature>
<feature type="transmembrane region" description="Helical" evidence="1">
    <location>
        <begin position="208"/>
        <end position="230"/>
    </location>
</feature>
<dbReference type="GO" id="GO:0016020">
    <property type="term" value="C:membrane"/>
    <property type="evidence" value="ECO:0007669"/>
    <property type="project" value="InterPro"/>
</dbReference>
<accession>A0A5C6D846</accession>
<dbReference type="Gene3D" id="1.10.3730.20">
    <property type="match status" value="1"/>
</dbReference>
<feature type="transmembrane region" description="Helical" evidence="1">
    <location>
        <begin position="31"/>
        <end position="52"/>
    </location>
</feature>
<sequence>MYLLLPFAASVLFVCGLIFVKRASEARIGPITILFCSNMVSSAAFSLLWLFGGPGQPWTMLWQPFLIAVIYMIGLTCTFSAVEHGDVSIATPVFGVKVVFVAFLLTLTTEESLSTPVWVAALLAFAGIVLIQWTSRGHRRRIVFTLVFALGAAMSFATFDCLVQRWSPAWGAGRFVPIVYWIVGVMSLAMIPWVQWSRFRDPAVRRSLLPGTTLVAMQALCIVLAVSVFGDAARVNVVYALRGLWGVGLAWLAARIWGGAEAEHGHRIMLQRAAGAVLLTIAVVLAILSH</sequence>
<keyword evidence="4" id="KW-1185">Reference proteome</keyword>
<keyword evidence="1" id="KW-0812">Transmembrane</keyword>
<feature type="transmembrane region" description="Helical" evidence="1">
    <location>
        <begin position="178"/>
        <end position="196"/>
    </location>
</feature>
<evidence type="ECO:0000313" key="4">
    <source>
        <dbReference type="Proteomes" id="UP000319143"/>
    </source>
</evidence>
<gene>
    <name evidence="3" type="ORF">Poly41_53890</name>
</gene>
<feature type="domain" description="EamA" evidence="2">
    <location>
        <begin position="3"/>
        <end position="131"/>
    </location>
</feature>
<evidence type="ECO:0000259" key="2">
    <source>
        <dbReference type="Pfam" id="PF00892"/>
    </source>
</evidence>
<comment type="caution">
    <text evidence="3">The sequence shown here is derived from an EMBL/GenBank/DDBJ whole genome shotgun (WGS) entry which is preliminary data.</text>
</comment>
<dbReference type="AlphaFoldDB" id="A0A5C6D846"/>
<feature type="transmembrane region" description="Helical" evidence="1">
    <location>
        <begin position="89"/>
        <end position="107"/>
    </location>
</feature>
<dbReference type="EMBL" id="SJPV01000011">
    <property type="protein sequence ID" value="TWU33010.1"/>
    <property type="molecule type" value="Genomic_DNA"/>
</dbReference>
<feature type="transmembrane region" description="Helical" evidence="1">
    <location>
        <begin position="6"/>
        <end position="24"/>
    </location>
</feature>
<protein>
    <submittedName>
        <fullName evidence="3">EamA-like transporter family protein</fullName>
    </submittedName>
</protein>
<dbReference type="Pfam" id="PF00892">
    <property type="entry name" value="EamA"/>
    <property type="match status" value="1"/>
</dbReference>
<keyword evidence="1" id="KW-0472">Membrane</keyword>
<proteinExistence type="predicted"/>
<dbReference type="SUPFAM" id="SSF103481">
    <property type="entry name" value="Multidrug resistance efflux transporter EmrE"/>
    <property type="match status" value="1"/>
</dbReference>
<dbReference type="RefSeq" id="WP_146530177.1">
    <property type="nucleotide sequence ID" value="NZ_SJPV01000011.1"/>
</dbReference>
<keyword evidence="1" id="KW-1133">Transmembrane helix</keyword>
<feature type="transmembrane region" description="Helical" evidence="1">
    <location>
        <begin position="269"/>
        <end position="288"/>
    </location>
</feature>
<dbReference type="InterPro" id="IPR037185">
    <property type="entry name" value="EmrE-like"/>
</dbReference>
<evidence type="ECO:0000313" key="3">
    <source>
        <dbReference type="EMBL" id="TWU33010.1"/>
    </source>
</evidence>
<name>A0A5C6D846_9BACT</name>
<dbReference type="Proteomes" id="UP000319143">
    <property type="component" value="Unassembled WGS sequence"/>
</dbReference>
<dbReference type="OrthoDB" id="259867at2"/>
<feature type="transmembrane region" description="Helical" evidence="1">
    <location>
        <begin position="113"/>
        <end position="131"/>
    </location>
</feature>
<feature type="transmembrane region" description="Helical" evidence="1">
    <location>
        <begin position="236"/>
        <end position="257"/>
    </location>
</feature>
<organism evidence="3 4">
    <name type="scientific">Novipirellula artificiosorum</name>
    <dbReference type="NCBI Taxonomy" id="2528016"/>
    <lineage>
        <taxon>Bacteria</taxon>
        <taxon>Pseudomonadati</taxon>
        <taxon>Planctomycetota</taxon>
        <taxon>Planctomycetia</taxon>
        <taxon>Pirellulales</taxon>
        <taxon>Pirellulaceae</taxon>
        <taxon>Novipirellula</taxon>
    </lineage>
</organism>
<reference evidence="3 4" key="1">
    <citation type="submission" date="2019-02" db="EMBL/GenBank/DDBJ databases">
        <title>Deep-cultivation of Planctomycetes and their phenomic and genomic characterization uncovers novel biology.</title>
        <authorList>
            <person name="Wiegand S."/>
            <person name="Jogler M."/>
            <person name="Boedeker C."/>
            <person name="Pinto D."/>
            <person name="Vollmers J."/>
            <person name="Rivas-Marin E."/>
            <person name="Kohn T."/>
            <person name="Peeters S.H."/>
            <person name="Heuer A."/>
            <person name="Rast P."/>
            <person name="Oberbeckmann S."/>
            <person name="Bunk B."/>
            <person name="Jeske O."/>
            <person name="Meyerdierks A."/>
            <person name="Storesund J.E."/>
            <person name="Kallscheuer N."/>
            <person name="Luecker S."/>
            <person name="Lage O.M."/>
            <person name="Pohl T."/>
            <person name="Merkel B.J."/>
            <person name="Hornburger P."/>
            <person name="Mueller R.-W."/>
            <person name="Bruemmer F."/>
            <person name="Labrenz M."/>
            <person name="Spormann A.M."/>
            <person name="Op Den Camp H."/>
            <person name="Overmann J."/>
            <person name="Amann R."/>
            <person name="Jetten M.S.M."/>
            <person name="Mascher T."/>
            <person name="Medema M.H."/>
            <person name="Devos D.P."/>
            <person name="Kaster A.-K."/>
            <person name="Ovreas L."/>
            <person name="Rohde M."/>
            <person name="Galperin M.Y."/>
            <person name="Jogler C."/>
        </authorList>
    </citation>
    <scope>NUCLEOTIDE SEQUENCE [LARGE SCALE GENOMIC DNA]</scope>
    <source>
        <strain evidence="3 4">Poly41</strain>
    </source>
</reference>